<dbReference type="EMBL" id="UGJE01000002">
    <property type="protein sequence ID" value="STQ86764.1"/>
    <property type="molecule type" value="Genomic_DNA"/>
</dbReference>
<evidence type="ECO:0000256" key="6">
    <source>
        <dbReference type="SAM" id="Phobius"/>
    </source>
</evidence>
<feature type="transmembrane region" description="Helical" evidence="6">
    <location>
        <begin position="161"/>
        <end position="179"/>
    </location>
</feature>
<evidence type="ECO:0000256" key="5">
    <source>
        <dbReference type="ARBA" id="ARBA00023136"/>
    </source>
</evidence>
<dbReference type="GO" id="GO:0044341">
    <property type="term" value="P:sodium-dependent phosphate transport"/>
    <property type="evidence" value="ECO:0007669"/>
    <property type="project" value="InterPro"/>
</dbReference>
<dbReference type="NCBIfam" id="NF037997">
    <property type="entry name" value="Na_Pi_symport"/>
    <property type="match status" value="1"/>
</dbReference>
<keyword evidence="4 6" id="KW-1133">Transmembrane helix</keyword>
<evidence type="ECO:0000313" key="8">
    <source>
        <dbReference type="Proteomes" id="UP000255139"/>
    </source>
</evidence>
<keyword evidence="5 6" id="KW-0472">Membrane</keyword>
<name>A0A377PWF3_9HELI</name>
<accession>A0A377PWF3</accession>
<feature type="transmembrane region" description="Helical" evidence="6">
    <location>
        <begin position="99"/>
        <end position="117"/>
    </location>
</feature>
<feature type="transmembrane region" description="Helical" evidence="6">
    <location>
        <begin position="123"/>
        <end position="149"/>
    </location>
</feature>
<feature type="transmembrane region" description="Helical" evidence="6">
    <location>
        <begin position="237"/>
        <end position="255"/>
    </location>
</feature>
<dbReference type="RefSeq" id="WP_172458482.1">
    <property type="nucleotide sequence ID" value="NZ_FZML01000033.1"/>
</dbReference>
<evidence type="ECO:0000256" key="2">
    <source>
        <dbReference type="ARBA" id="ARBA00022475"/>
    </source>
</evidence>
<dbReference type="InterPro" id="IPR003841">
    <property type="entry name" value="Na/Pi_transpt"/>
</dbReference>
<evidence type="ECO:0000256" key="4">
    <source>
        <dbReference type="ARBA" id="ARBA00022989"/>
    </source>
</evidence>
<dbReference type="GO" id="GO:0005886">
    <property type="term" value="C:plasma membrane"/>
    <property type="evidence" value="ECO:0007669"/>
    <property type="project" value="UniProtKB-SubCell"/>
</dbReference>
<comment type="subcellular location">
    <subcellularLocation>
        <location evidence="1">Cell membrane</location>
        <topology evidence="1">Multi-pass membrane protein</topology>
    </subcellularLocation>
</comment>
<dbReference type="AlphaFoldDB" id="A0A377PWF3"/>
<sequence>MAMYSIIKQYSLSIITILIIYALAVNEQVGKLCAGVAILLFGMIFLSEGFKAFSGGFLEKILASSTKTSLRSIIFGTVATTIMQSSTLVSVISISFVSASLISLTQGIGVIFGANLGNTAGSWLIAGASSINISSLALPLIVGGLLFNFQKGVVYKGLGKVLAGLGFFFLGVFYIKAGFENLKDVMDLSQYQLDGYKGVIIFILIGALITGIIQSSHATLAIIITAFLEQQIGYNQALGAVLGTSVGGVVTALIASLSTNSEGKKLAIANCIFNFTTVFAVALLFYYFRDLNDIISDMIGLESDSILRLAVFHTLFNSFGIILMFLFIPKIASMLDKMFSKNSAETAPLFINDTLLPYQDTAITALNNEVKHLYDNAFEIISNTIGLSDKDIRSDKKLDSLIQNKQLFKKEFQVTELYNTKVKILFNAIMDFSTKLQTYVTNGEYIERIISLRIAARKIAEAIKNIGMLQKNIKKYSTGNNKALQNEYDNMRLELGELLRTIESIKTTPEDSLINVKEQLQKQKKFFKKQDKNAFVIVEKLIQDNAIQAANGTSLLNDLSFVHSVTKELISATNHIYGLSDTKRIEDATANTNAT</sequence>
<dbReference type="PANTHER" id="PTHR10010:SF46">
    <property type="entry name" value="SODIUM-DEPENDENT PHOSPHATE TRANSPORT PROTEIN 2B"/>
    <property type="match status" value="1"/>
</dbReference>
<feature type="transmembrane region" description="Helical" evidence="6">
    <location>
        <begin position="267"/>
        <end position="288"/>
    </location>
</feature>
<keyword evidence="3 6" id="KW-0812">Transmembrane</keyword>
<organism evidence="7 8">
    <name type="scientific">Helicobacter muridarum</name>
    <dbReference type="NCBI Taxonomy" id="216"/>
    <lineage>
        <taxon>Bacteria</taxon>
        <taxon>Pseudomonadati</taxon>
        <taxon>Campylobacterota</taxon>
        <taxon>Epsilonproteobacteria</taxon>
        <taxon>Campylobacterales</taxon>
        <taxon>Helicobacteraceae</taxon>
        <taxon>Helicobacter</taxon>
    </lineage>
</organism>
<evidence type="ECO:0000256" key="1">
    <source>
        <dbReference type="ARBA" id="ARBA00004651"/>
    </source>
</evidence>
<evidence type="ECO:0000313" key="7">
    <source>
        <dbReference type="EMBL" id="STQ86764.1"/>
    </source>
</evidence>
<proteinExistence type="predicted"/>
<feature type="transmembrane region" description="Helical" evidence="6">
    <location>
        <begin position="199"/>
        <end position="228"/>
    </location>
</feature>
<feature type="transmembrane region" description="Helical" evidence="6">
    <location>
        <begin position="6"/>
        <end position="25"/>
    </location>
</feature>
<dbReference type="Pfam" id="PF02690">
    <property type="entry name" value="Na_Pi_cotrans"/>
    <property type="match status" value="2"/>
</dbReference>
<protein>
    <submittedName>
        <fullName evidence="7">Na+/Pi-cotransporter</fullName>
    </submittedName>
</protein>
<gene>
    <name evidence="7" type="ORF">NCTC12714_01575</name>
</gene>
<dbReference type="PANTHER" id="PTHR10010">
    <property type="entry name" value="SOLUTE CARRIER FAMILY 34 SODIUM PHOSPHATE , MEMBER 2-RELATED"/>
    <property type="match status" value="1"/>
</dbReference>
<evidence type="ECO:0000256" key="3">
    <source>
        <dbReference type="ARBA" id="ARBA00022692"/>
    </source>
</evidence>
<keyword evidence="8" id="KW-1185">Reference proteome</keyword>
<feature type="transmembrane region" description="Helical" evidence="6">
    <location>
        <begin position="309"/>
        <end position="328"/>
    </location>
</feature>
<dbReference type="Proteomes" id="UP000255139">
    <property type="component" value="Unassembled WGS sequence"/>
</dbReference>
<keyword evidence="2" id="KW-1003">Cell membrane</keyword>
<dbReference type="GO" id="GO:0005436">
    <property type="term" value="F:sodium:phosphate symporter activity"/>
    <property type="evidence" value="ECO:0007669"/>
    <property type="project" value="InterPro"/>
</dbReference>
<feature type="transmembrane region" description="Helical" evidence="6">
    <location>
        <begin position="32"/>
        <end position="53"/>
    </location>
</feature>
<reference evidence="7 8" key="1">
    <citation type="submission" date="2018-06" db="EMBL/GenBank/DDBJ databases">
        <authorList>
            <consortium name="Pathogen Informatics"/>
            <person name="Doyle S."/>
        </authorList>
    </citation>
    <scope>NUCLEOTIDE SEQUENCE [LARGE SCALE GENOMIC DNA]</scope>
    <source>
        <strain evidence="7 8">NCTC12714</strain>
    </source>
</reference>